<feature type="compositionally biased region" description="Low complexity" evidence="1">
    <location>
        <begin position="24"/>
        <end position="44"/>
    </location>
</feature>
<feature type="region of interest" description="Disordered" evidence="1">
    <location>
        <begin position="227"/>
        <end position="279"/>
    </location>
</feature>
<evidence type="ECO:0000256" key="2">
    <source>
        <dbReference type="SAM" id="Phobius"/>
    </source>
</evidence>
<sequence>MRQIVLSALVALALALTGAGEALAKAGTTSKASGTTAGSRGSKSIDPSTLPMGTLAPPSPSAARANAAPPPPPQAAPRTGNVEAQPLQPAGIPNSATPYASPRPYAAPTPSPAAPGYSAANPGYAAAAPAAAMAKPGFAQRSPFLAGLTGGLVGVGLGSLLFGHDPALAQAVDASPTAGIIGLLLQVGVIGGLLWLAYKLFRGRAPAGPNPYAAPVGLGRNAYAGPALGGAREPQFTPRHEPGPREPQLDLTPAASTRPAAPPPPAPAERAFEPTESDQGEFTQVLLGVQQAWSVGDINALRQWATPEMAASLANDLAQNAAEGIVNRVERVVLRRGEVMESWREPGFEYLTARLGFDCLDYMVRRDNGAVIGGSQVVPQHHTEAWTFVRAETGGPWRLSAIQPA</sequence>
<proteinExistence type="predicted"/>
<feature type="compositionally biased region" description="Basic and acidic residues" evidence="1">
    <location>
        <begin position="238"/>
        <end position="248"/>
    </location>
</feature>
<dbReference type="Gene3D" id="3.10.450.240">
    <property type="match status" value="1"/>
</dbReference>
<feature type="chain" id="PRO_5045419298" evidence="3">
    <location>
        <begin position="25"/>
        <end position="405"/>
    </location>
</feature>
<feature type="compositionally biased region" description="Low complexity" evidence="1">
    <location>
        <begin position="95"/>
        <end position="104"/>
    </location>
</feature>
<evidence type="ECO:0000256" key="1">
    <source>
        <dbReference type="SAM" id="MobiDB-lite"/>
    </source>
</evidence>
<keyword evidence="2" id="KW-1133">Transmembrane helix</keyword>
<comment type="caution">
    <text evidence="5">The sequence shown here is derived from an EMBL/GenBank/DDBJ whole genome shotgun (WGS) entry which is preliminary data.</text>
</comment>
<evidence type="ECO:0000256" key="3">
    <source>
        <dbReference type="SAM" id="SignalP"/>
    </source>
</evidence>
<dbReference type="Pfam" id="PF04280">
    <property type="entry name" value="Tim44"/>
    <property type="match status" value="1"/>
</dbReference>
<keyword evidence="6" id="KW-1185">Reference proteome</keyword>
<protein>
    <submittedName>
        <fullName evidence="5">TIM44-like domain-containing protein</fullName>
    </submittedName>
</protein>
<keyword evidence="3" id="KW-0732">Signal</keyword>
<reference evidence="6" key="1">
    <citation type="journal article" date="2019" name="Int. J. Syst. Evol. Microbiol.">
        <title>The Global Catalogue of Microorganisms (GCM) 10K type strain sequencing project: providing services to taxonomists for standard genome sequencing and annotation.</title>
        <authorList>
            <consortium name="The Broad Institute Genomics Platform"/>
            <consortium name="The Broad Institute Genome Sequencing Center for Infectious Disease"/>
            <person name="Wu L."/>
            <person name="Ma J."/>
        </authorList>
    </citation>
    <scope>NUCLEOTIDE SEQUENCE [LARGE SCALE GENOMIC DNA]</scope>
    <source>
        <strain evidence="6">KCTC 15012</strain>
    </source>
</reference>
<dbReference type="InterPro" id="IPR032710">
    <property type="entry name" value="NTF2-like_dom_sf"/>
</dbReference>
<evidence type="ECO:0000313" key="6">
    <source>
        <dbReference type="Proteomes" id="UP001597296"/>
    </source>
</evidence>
<feature type="transmembrane region" description="Helical" evidence="2">
    <location>
        <begin position="178"/>
        <end position="198"/>
    </location>
</feature>
<dbReference type="InterPro" id="IPR007379">
    <property type="entry name" value="Tim44-like_dom"/>
</dbReference>
<dbReference type="RefSeq" id="WP_377315185.1">
    <property type="nucleotide sequence ID" value="NZ_JBHUIY010000009.1"/>
</dbReference>
<feature type="signal peptide" evidence="3">
    <location>
        <begin position="1"/>
        <end position="24"/>
    </location>
</feature>
<dbReference type="EMBL" id="JBHUIY010000009">
    <property type="protein sequence ID" value="MFD2233407.1"/>
    <property type="molecule type" value="Genomic_DNA"/>
</dbReference>
<feature type="domain" description="Tim44-like" evidence="4">
    <location>
        <begin position="258"/>
        <end position="404"/>
    </location>
</feature>
<dbReference type="SUPFAM" id="SSF54427">
    <property type="entry name" value="NTF2-like"/>
    <property type="match status" value="1"/>
</dbReference>
<evidence type="ECO:0000313" key="5">
    <source>
        <dbReference type="EMBL" id="MFD2233407.1"/>
    </source>
</evidence>
<name>A0ABW5C9D3_9PROT</name>
<dbReference type="PANTHER" id="PTHR41542:SF1">
    <property type="entry name" value="BLL5807 PROTEIN"/>
    <property type="match status" value="1"/>
</dbReference>
<keyword evidence="2" id="KW-0472">Membrane</keyword>
<keyword evidence="2" id="KW-0812">Transmembrane</keyword>
<feature type="region of interest" description="Disordered" evidence="1">
    <location>
        <begin position="24"/>
        <end position="114"/>
    </location>
</feature>
<accession>A0ABW5C9D3</accession>
<dbReference type="SMART" id="SM00978">
    <property type="entry name" value="Tim44"/>
    <property type="match status" value="1"/>
</dbReference>
<organism evidence="5 6">
    <name type="scientific">Phaeospirillum tilakii</name>
    <dbReference type="NCBI Taxonomy" id="741673"/>
    <lineage>
        <taxon>Bacteria</taxon>
        <taxon>Pseudomonadati</taxon>
        <taxon>Pseudomonadota</taxon>
        <taxon>Alphaproteobacteria</taxon>
        <taxon>Rhodospirillales</taxon>
        <taxon>Rhodospirillaceae</taxon>
        <taxon>Phaeospirillum</taxon>
    </lineage>
</organism>
<gene>
    <name evidence="5" type="ORF">ACFSNB_06290</name>
</gene>
<dbReference type="PANTHER" id="PTHR41542">
    <property type="entry name" value="BLL5807 PROTEIN"/>
    <property type="match status" value="1"/>
</dbReference>
<evidence type="ECO:0000259" key="4">
    <source>
        <dbReference type="SMART" id="SM00978"/>
    </source>
</evidence>
<dbReference type="Proteomes" id="UP001597296">
    <property type="component" value="Unassembled WGS sequence"/>
</dbReference>